<evidence type="ECO:0000313" key="1">
    <source>
        <dbReference type="EMBL" id="CAD6992728.1"/>
    </source>
</evidence>
<comment type="caution">
    <text evidence="1">The sequence shown here is derived from an EMBL/GenBank/DDBJ whole genome shotgun (WGS) entry which is preliminary data.</text>
</comment>
<dbReference type="EMBL" id="CAJHJT010000001">
    <property type="protein sequence ID" value="CAD6992728.1"/>
    <property type="molecule type" value="Genomic_DNA"/>
</dbReference>
<evidence type="ECO:0000313" key="2">
    <source>
        <dbReference type="Proteomes" id="UP000606786"/>
    </source>
</evidence>
<sequence>MLIAVFALHFECERRLPIVCAYNSDHSGLSSRHTSAAGGWQAHQYQSRRQHSEMFYMKSTCMCEVLRWSVNFGTMKTSWNYIPAKFLPLLVTCGSCLVFSASLQLHYSSFNVHDLLFFSTHSYSYRSFVSVGALSLPRSLSSIQPHLRSRFDKHTLCLCIFECVFVYLFVRI</sequence>
<accession>A0A811U2Y7</accession>
<protein>
    <submittedName>
        <fullName evidence="1">(Mediterranean fruit fly) hypothetical protein</fullName>
    </submittedName>
</protein>
<organism evidence="1 2">
    <name type="scientific">Ceratitis capitata</name>
    <name type="common">Mediterranean fruit fly</name>
    <name type="synonym">Tephritis capitata</name>
    <dbReference type="NCBI Taxonomy" id="7213"/>
    <lineage>
        <taxon>Eukaryota</taxon>
        <taxon>Metazoa</taxon>
        <taxon>Ecdysozoa</taxon>
        <taxon>Arthropoda</taxon>
        <taxon>Hexapoda</taxon>
        <taxon>Insecta</taxon>
        <taxon>Pterygota</taxon>
        <taxon>Neoptera</taxon>
        <taxon>Endopterygota</taxon>
        <taxon>Diptera</taxon>
        <taxon>Brachycera</taxon>
        <taxon>Muscomorpha</taxon>
        <taxon>Tephritoidea</taxon>
        <taxon>Tephritidae</taxon>
        <taxon>Ceratitis</taxon>
        <taxon>Ceratitis</taxon>
    </lineage>
</organism>
<dbReference type="Proteomes" id="UP000606786">
    <property type="component" value="Unassembled WGS sequence"/>
</dbReference>
<proteinExistence type="predicted"/>
<reference evidence="1" key="1">
    <citation type="submission" date="2020-11" db="EMBL/GenBank/DDBJ databases">
        <authorList>
            <person name="Whitehead M."/>
        </authorList>
    </citation>
    <scope>NUCLEOTIDE SEQUENCE</scope>
    <source>
        <strain evidence="1">EGII</strain>
    </source>
</reference>
<dbReference type="AlphaFoldDB" id="A0A811U2Y7"/>
<gene>
    <name evidence="1" type="ORF">CCAP1982_LOCUS1573</name>
</gene>
<keyword evidence="2" id="KW-1185">Reference proteome</keyword>
<name>A0A811U2Y7_CERCA</name>